<dbReference type="InterPro" id="IPR052035">
    <property type="entry name" value="ZnF_BED_domain_contain"/>
</dbReference>
<feature type="compositionally biased region" description="Acidic residues" evidence="6">
    <location>
        <begin position="279"/>
        <end position="295"/>
    </location>
</feature>
<keyword evidence="2" id="KW-0479">Metal-binding</keyword>
<evidence type="ECO:0000256" key="1">
    <source>
        <dbReference type="ARBA" id="ARBA00004123"/>
    </source>
</evidence>
<name>A0A0C2W1S2_AMAMK</name>
<evidence type="ECO:0000256" key="3">
    <source>
        <dbReference type="ARBA" id="ARBA00022771"/>
    </source>
</evidence>
<sequence length="375" mass="42218">MYRLYCVLKDRGEPPTTEEIGFASGKKLLDSKIDAATENIQKAFAIQEANAAGPWDQAKFERLLTEWIIACDQPFDEVEKEEFIKLMTYARHPASSVKLPKREGIRRRVLKMGEDTIDGVREMFKNLEGKVALSLDAWTSSNQYAFLAIVAHYVTNEGQLEELLVDFRELVGEHSGENMAEAVWETMKQYGLIGRIIALVMDNATNNDTLALGLEQRSREAGVHFSAMDSRMRCMPHTVHLAAIKLLEGIGAISKADSKKAKSRSSNYQDNAVAPVDREFDDDAVQQEDEEEVDENTSSTTSRADGILSAVARVRKIIRSVRSSPQCRQSWFKEIYVTMNQGIAGDNTESAARLMLILDVRTRWSSTHQMLRMCI</sequence>
<evidence type="ECO:0000256" key="6">
    <source>
        <dbReference type="SAM" id="MobiDB-lite"/>
    </source>
</evidence>
<reference evidence="7 8" key="1">
    <citation type="submission" date="2014-04" db="EMBL/GenBank/DDBJ databases">
        <title>Evolutionary Origins and Diversification of the Mycorrhizal Mutualists.</title>
        <authorList>
            <consortium name="DOE Joint Genome Institute"/>
            <consortium name="Mycorrhizal Genomics Consortium"/>
            <person name="Kohler A."/>
            <person name="Kuo A."/>
            <person name="Nagy L.G."/>
            <person name="Floudas D."/>
            <person name="Copeland A."/>
            <person name="Barry K.W."/>
            <person name="Cichocki N."/>
            <person name="Veneault-Fourrey C."/>
            <person name="LaButti K."/>
            <person name="Lindquist E.A."/>
            <person name="Lipzen A."/>
            <person name="Lundell T."/>
            <person name="Morin E."/>
            <person name="Murat C."/>
            <person name="Riley R."/>
            <person name="Ohm R."/>
            <person name="Sun H."/>
            <person name="Tunlid A."/>
            <person name="Henrissat B."/>
            <person name="Grigoriev I.V."/>
            <person name="Hibbett D.S."/>
            <person name="Martin F."/>
        </authorList>
    </citation>
    <scope>NUCLEOTIDE SEQUENCE [LARGE SCALE GENOMIC DNA]</scope>
    <source>
        <strain evidence="7 8">Koide BX008</strain>
    </source>
</reference>
<keyword evidence="3" id="KW-0863">Zinc-finger</keyword>
<evidence type="ECO:0000256" key="2">
    <source>
        <dbReference type="ARBA" id="ARBA00022723"/>
    </source>
</evidence>
<dbReference type="SUPFAM" id="SSF53098">
    <property type="entry name" value="Ribonuclease H-like"/>
    <property type="match status" value="1"/>
</dbReference>
<dbReference type="Proteomes" id="UP000054549">
    <property type="component" value="Unassembled WGS sequence"/>
</dbReference>
<evidence type="ECO:0000313" key="8">
    <source>
        <dbReference type="Proteomes" id="UP000054549"/>
    </source>
</evidence>
<keyword evidence="4" id="KW-0862">Zinc</keyword>
<dbReference type="AlphaFoldDB" id="A0A0C2W1S2"/>
<dbReference type="HOGENOM" id="CLU_805511_0_0_1"/>
<organism evidence="7 8">
    <name type="scientific">Amanita muscaria (strain Koide BX008)</name>
    <dbReference type="NCBI Taxonomy" id="946122"/>
    <lineage>
        <taxon>Eukaryota</taxon>
        <taxon>Fungi</taxon>
        <taxon>Dikarya</taxon>
        <taxon>Basidiomycota</taxon>
        <taxon>Agaricomycotina</taxon>
        <taxon>Agaricomycetes</taxon>
        <taxon>Agaricomycetidae</taxon>
        <taxon>Agaricales</taxon>
        <taxon>Pluteineae</taxon>
        <taxon>Amanitaceae</taxon>
        <taxon>Amanita</taxon>
    </lineage>
</organism>
<dbReference type="EMBL" id="KN818575">
    <property type="protein sequence ID" value="KIL55047.1"/>
    <property type="molecule type" value="Genomic_DNA"/>
</dbReference>
<dbReference type="InterPro" id="IPR012337">
    <property type="entry name" value="RNaseH-like_sf"/>
</dbReference>
<gene>
    <name evidence="7" type="ORF">M378DRAFT_188692</name>
</gene>
<dbReference type="STRING" id="946122.A0A0C2W1S2"/>
<dbReference type="InParanoid" id="A0A0C2W1S2"/>
<keyword evidence="5" id="KW-0539">Nucleus</keyword>
<dbReference type="OrthoDB" id="3259198at2759"/>
<dbReference type="GO" id="GO:0005634">
    <property type="term" value="C:nucleus"/>
    <property type="evidence" value="ECO:0007669"/>
    <property type="project" value="UniProtKB-SubCell"/>
</dbReference>
<feature type="region of interest" description="Disordered" evidence="6">
    <location>
        <begin position="258"/>
        <end position="304"/>
    </location>
</feature>
<protein>
    <submittedName>
        <fullName evidence="7">Uncharacterized protein</fullName>
    </submittedName>
</protein>
<accession>A0A0C2W1S2</accession>
<comment type="subcellular location">
    <subcellularLocation>
        <location evidence="1">Nucleus</location>
    </subcellularLocation>
</comment>
<dbReference type="PANTHER" id="PTHR46481">
    <property type="entry name" value="ZINC FINGER BED DOMAIN-CONTAINING PROTEIN 4"/>
    <property type="match status" value="1"/>
</dbReference>
<evidence type="ECO:0000256" key="4">
    <source>
        <dbReference type="ARBA" id="ARBA00022833"/>
    </source>
</evidence>
<dbReference type="PANTHER" id="PTHR46481:SF10">
    <property type="entry name" value="ZINC FINGER BED DOMAIN-CONTAINING PROTEIN 39"/>
    <property type="match status" value="1"/>
</dbReference>
<proteinExistence type="predicted"/>
<dbReference type="GO" id="GO:0008270">
    <property type="term" value="F:zinc ion binding"/>
    <property type="evidence" value="ECO:0007669"/>
    <property type="project" value="UniProtKB-KW"/>
</dbReference>
<evidence type="ECO:0000256" key="5">
    <source>
        <dbReference type="ARBA" id="ARBA00023242"/>
    </source>
</evidence>
<evidence type="ECO:0000313" key="7">
    <source>
        <dbReference type="EMBL" id="KIL55047.1"/>
    </source>
</evidence>
<keyword evidence="8" id="KW-1185">Reference proteome</keyword>